<dbReference type="SMART" id="SM00175">
    <property type="entry name" value="RAB"/>
    <property type="match status" value="1"/>
</dbReference>
<name>A0A1R2D1A0_9CILI</name>
<dbReference type="FunFam" id="3.40.50.300:FF:001204">
    <property type="entry name" value="Small GTP-binding protein, putative"/>
    <property type="match status" value="1"/>
</dbReference>
<dbReference type="Pfam" id="PF00071">
    <property type="entry name" value="Ras"/>
    <property type="match status" value="1"/>
</dbReference>
<keyword evidence="2" id="KW-0547">Nucleotide-binding</keyword>
<dbReference type="PRINTS" id="PR00449">
    <property type="entry name" value="RASTRNSFRMNG"/>
</dbReference>
<evidence type="ECO:0000313" key="5">
    <source>
        <dbReference type="EMBL" id="OMJ95025.1"/>
    </source>
</evidence>
<accession>A0A1R2D1A0</accession>
<evidence type="ECO:0000256" key="2">
    <source>
        <dbReference type="ARBA" id="ARBA00022741"/>
    </source>
</evidence>
<organism evidence="5 6">
    <name type="scientific">Stentor coeruleus</name>
    <dbReference type="NCBI Taxonomy" id="5963"/>
    <lineage>
        <taxon>Eukaryota</taxon>
        <taxon>Sar</taxon>
        <taxon>Alveolata</taxon>
        <taxon>Ciliophora</taxon>
        <taxon>Postciliodesmatophora</taxon>
        <taxon>Heterotrichea</taxon>
        <taxon>Heterotrichida</taxon>
        <taxon>Stentoridae</taxon>
        <taxon>Stentor</taxon>
    </lineage>
</organism>
<gene>
    <name evidence="5" type="ORF">SteCoe_1726</name>
</gene>
<reference evidence="5 6" key="1">
    <citation type="submission" date="2016-11" db="EMBL/GenBank/DDBJ databases">
        <title>The macronuclear genome of Stentor coeruleus: a giant cell with tiny introns.</title>
        <authorList>
            <person name="Slabodnick M."/>
            <person name="Ruby J.G."/>
            <person name="Reiff S.B."/>
            <person name="Swart E.C."/>
            <person name="Gosai S."/>
            <person name="Prabakaran S."/>
            <person name="Witkowska E."/>
            <person name="Larue G.E."/>
            <person name="Fisher S."/>
            <person name="Freeman R.M."/>
            <person name="Gunawardena J."/>
            <person name="Chu W."/>
            <person name="Stover N.A."/>
            <person name="Gregory B.D."/>
            <person name="Nowacki M."/>
            <person name="Derisi J."/>
            <person name="Roy S.W."/>
            <person name="Marshall W.F."/>
            <person name="Sood P."/>
        </authorList>
    </citation>
    <scope>NUCLEOTIDE SEQUENCE [LARGE SCALE GENOMIC DNA]</scope>
    <source>
        <strain evidence="5">WM001</strain>
    </source>
</reference>
<feature type="region of interest" description="Disordered" evidence="4">
    <location>
        <begin position="188"/>
        <end position="207"/>
    </location>
</feature>
<dbReference type="Proteomes" id="UP000187209">
    <property type="component" value="Unassembled WGS sequence"/>
</dbReference>
<dbReference type="SMART" id="SM00173">
    <property type="entry name" value="RAS"/>
    <property type="match status" value="1"/>
</dbReference>
<dbReference type="OrthoDB" id="10254700at2759"/>
<dbReference type="Gene3D" id="3.40.50.300">
    <property type="entry name" value="P-loop containing nucleotide triphosphate hydrolases"/>
    <property type="match status" value="1"/>
</dbReference>
<dbReference type="GO" id="GO:0003924">
    <property type="term" value="F:GTPase activity"/>
    <property type="evidence" value="ECO:0007669"/>
    <property type="project" value="InterPro"/>
</dbReference>
<dbReference type="PANTHER" id="PTHR47981:SF42">
    <property type="entry name" value="RAS-RELATED PROTEIN RAB-7L1-LIKE ISOFORM X1"/>
    <property type="match status" value="1"/>
</dbReference>
<evidence type="ECO:0000256" key="3">
    <source>
        <dbReference type="ARBA" id="ARBA00023134"/>
    </source>
</evidence>
<dbReference type="GO" id="GO:0045335">
    <property type="term" value="C:phagocytic vesicle"/>
    <property type="evidence" value="ECO:0007669"/>
    <property type="project" value="TreeGrafter"/>
</dbReference>
<dbReference type="GO" id="GO:0005770">
    <property type="term" value="C:late endosome"/>
    <property type="evidence" value="ECO:0007669"/>
    <property type="project" value="TreeGrafter"/>
</dbReference>
<dbReference type="PROSITE" id="PS51421">
    <property type="entry name" value="RAS"/>
    <property type="match status" value="1"/>
</dbReference>
<comment type="caution">
    <text evidence="5">The sequence shown here is derived from an EMBL/GenBank/DDBJ whole genome shotgun (WGS) entry which is preliminary data.</text>
</comment>
<dbReference type="SUPFAM" id="SSF52540">
    <property type="entry name" value="P-loop containing nucleoside triphosphate hydrolases"/>
    <property type="match status" value="1"/>
</dbReference>
<proteinExistence type="inferred from homology"/>
<dbReference type="InterPro" id="IPR001806">
    <property type="entry name" value="Small_GTPase"/>
</dbReference>
<keyword evidence="6" id="KW-1185">Reference proteome</keyword>
<sequence length="207" mass="23706">MEEHEVKVILLGSSSVGKTCVINRYTKDEFTQSTMATVSAGFQLKEVRIGQYSVKMQLWDTAGQERFASLSKMFYRGCHACIFVFDLSEPRTLQALYKWRTEFIDIGTYDKDLIPPMFLVGNKKDLKKSTKVTPTDVENWINNEEIGYFMVSAYKCIGINEMFEAICEKALHFKMKLANKKEIPTLLAEKEDDDNPTKENKDSSCCS</sequence>
<evidence type="ECO:0000313" key="6">
    <source>
        <dbReference type="Proteomes" id="UP000187209"/>
    </source>
</evidence>
<dbReference type="CDD" id="cd00154">
    <property type="entry name" value="Rab"/>
    <property type="match status" value="1"/>
</dbReference>
<evidence type="ECO:0000256" key="4">
    <source>
        <dbReference type="SAM" id="MobiDB-lite"/>
    </source>
</evidence>
<dbReference type="GO" id="GO:0005764">
    <property type="term" value="C:lysosome"/>
    <property type="evidence" value="ECO:0007669"/>
    <property type="project" value="TreeGrafter"/>
</dbReference>
<dbReference type="AlphaFoldDB" id="A0A1R2D1A0"/>
<dbReference type="GO" id="GO:0008333">
    <property type="term" value="P:endosome to lysosome transport"/>
    <property type="evidence" value="ECO:0007669"/>
    <property type="project" value="TreeGrafter"/>
</dbReference>
<dbReference type="InterPro" id="IPR005225">
    <property type="entry name" value="Small_GTP-bd"/>
</dbReference>
<dbReference type="SMART" id="SM00174">
    <property type="entry name" value="RHO"/>
    <property type="match status" value="1"/>
</dbReference>
<feature type="compositionally biased region" description="Basic and acidic residues" evidence="4">
    <location>
        <begin position="195"/>
        <end position="207"/>
    </location>
</feature>
<dbReference type="NCBIfam" id="TIGR00231">
    <property type="entry name" value="small_GTP"/>
    <property type="match status" value="1"/>
</dbReference>
<dbReference type="PROSITE" id="PS51417">
    <property type="entry name" value="ARF"/>
    <property type="match status" value="1"/>
</dbReference>
<dbReference type="InterPro" id="IPR027417">
    <property type="entry name" value="P-loop_NTPase"/>
</dbReference>
<dbReference type="GO" id="GO:0090385">
    <property type="term" value="P:phagosome-lysosome fusion"/>
    <property type="evidence" value="ECO:0007669"/>
    <property type="project" value="TreeGrafter"/>
</dbReference>
<keyword evidence="3" id="KW-0342">GTP-binding</keyword>
<comment type="similarity">
    <text evidence="1">Belongs to the small GTPase superfamily. Rab family.</text>
</comment>
<dbReference type="EMBL" id="MPUH01000018">
    <property type="protein sequence ID" value="OMJ95025.1"/>
    <property type="molecule type" value="Genomic_DNA"/>
</dbReference>
<evidence type="ECO:0000256" key="1">
    <source>
        <dbReference type="ARBA" id="ARBA00006270"/>
    </source>
</evidence>
<dbReference type="SMART" id="SM00176">
    <property type="entry name" value="RAN"/>
    <property type="match status" value="1"/>
</dbReference>
<dbReference type="PANTHER" id="PTHR47981">
    <property type="entry name" value="RAB FAMILY"/>
    <property type="match status" value="1"/>
</dbReference>
<dbReference type="PROSITE" id="PS51419">
    <property type="entry name" value="RAB"/>
    <property type="match status" value="1"/>
</dbReference>
<dbReference type="GO" id="GO:0005525">
    <property type="term" value="F:GTP binding"/>
    <property type="evidence" value="ECO:0007669"/>
    <property type="project" value="UniProtKB-KW"/>
</dbReference>
<protein>
    <submittedName>
        <fullName evidence="5">Uncharacterized protein</fullName>
    </submittedName>
</protein>